<dbReference type="InterPro" id="IPR016084">
    <property type="entry name" value="Haem_Oase-like_multi-hlx"/>
</dbReference>
<keyword evidence="2" id="KW-1185">Reference proteome</keyword>
<dbReference type="SUPFAM" id="SSF48613">
    <property type="entry name" value="Heme oxygenase-like"/>
    <property type="match status" value="1"/>
</dbReference>
<evidence type="ECO:0000313" key="2">
    <source>
        <dbReference type="Proteomes" id="UP000183447"/>
    </source>
</evidence>
<reference evidence="1 2" key="1">
    <citation type="submission" date="2016-11" db="EMBL/GenBank/DDBJ databases">
        <authorList>
            <person name="Jaros S."/>
            <person name="Januszkiewicz K."/>
            <person name="Wedrychowicz H."/>
        </authorList>
    </citation>
    <scope>NUCLEOTIDE SEQUENCE [LARGE SCALE GENOMIC DNA]</scope>
    <source>
        <strain evidence="1 2">ATCC 23634</strain>
    </source>
</reference>
<dbReference type="Gene3D" id="1.20.910.10">
    <property type="entry name" value="Heme oxygenase-like"/>
    <property type="match status" value="1"/>
</dbReference>
<gene>
    <name evidence="1" type="ORF">SAMN02983003_2171</name>
</gene>
<sequence>MAETLMPEAMARAGLAVRGGLAARLKAGTRIGHERLDQRIMAGRPFADRERYGRFLAVQADVLGRASPLYHRADLGLLLPGLAGRDRLDLLEHDLADLGRVRDEAVPLKADMPLPEALGWLYVTEGSTLGAAVLLKAARVLKLSEIFGARHLAGPPQGRGAAWKAFVEALDSVPLSAAEEQRAIAAALRAFAYAHERVEAHF</sequence>
<dbReference type="RefSeq" id="WP_244545308.1">
    <property type="nucleotide sequence ID" value="NZ_FPKU01000002.1"/>
</dbReference>
<dbReference type="CDD" id="cd19166">
    <property type="entry name" value="HemeO-bac"/>
    <property type="match status" value="1"/>
</dbReference>
<dbReference type="Proteomes" id="UP000183447">
    <property type="component" value="Unassembled WGS sequence"/>
</dbReference>
<proteinExistence type="predicted"/>
<dbReference type="Pfam" id="PF01126">
    <property type="entry name" value="Heme_oxygenase"/>
    <property type="match status" value="1"/>
</dbReference>
<organism evidence="1 2">
    <name type="scientific">Devosia enhydra</name>
    <dbReference type="NCBI Taxonomy" id="665118"/>
    <lineage>
        <taxon>Bacteria</taxon>
        <taxon>Pseudomonadati</taxon>
        <taxon>Pseudomonadota</taxon>
        <taxon>Alphaproteobacteria</taxon>
        <taxon>Hyphomicrobiales</taxon>
        <taxon>Devosiaceae</taxon>
        <taxon>Devosia</taxon>
    </lineage>
</organism>
<dbReference type="AlphaFoldDB" id="A0A1K2HY00"/>
<dbReference type="STRING" id="665118.SAMN02983003_2171"/>
<dbReference type="EMBL" id="FPKU01000002">
    <property type="protein sequence ID" value="SFZ84711.1"/>
    <property type="molecule type" value="Genomic_DNA"/>
</dbReference>
<dbReference type="InterPro" id="IPR016053">
    <property type="entry name" value="Haem_Oase-like"/>
</dbReference>
<accession>A0A1K2HY00</accession>
<name>A0A1K2HY00_9HYPH</name>
<evidence type="ECO:0000313" key="1">
    <source>
        <dbReference type="EMBL" id="SFZ84711.1"/>
    </source>
</evidence>
<dbReference type="GO" id="GO:0004392">
    <property type="term" value="F:heme oxygenase (decyclizing) activity"/>
    <property type="evidence" value="ECO:0007669"/>
    <property type="project" value="InterPro"/>
</dbReference>
<dbReference type="GO" id="GO:0006788">
    <property type="term" value="P:heme oxidation"/>
    <property type="evidence" value="ECO:0007669"/>
    <property type="project" value="InterPro"/>
</dbReference>
<protein>
    <submittedName>
        <fullName evidence="1">Heme oxygenase</fullName>
    </submittedName>
</protein>